<dbReference type="InterPro" id="IPR036188">
    <property type="entry name" value="FAD/NAD-bd_sf"/>
</dbReference>
<name>A0AAI8YI96_9PEZI</name>
<dbReference type="PRINTS" id="PR00420">
    <property type="entry name" value="RNGMNOXGNASE"/>
</dbReference>
<dbReference type="Gene3D" id="3.50.50.60">
    <property type="entry name" value="FAD/NAD(P)-binding domain"/>
    <property type="match status" value="1"/>
</dbReference>
<dbReference type="EMBL" id="CAUWAG010000007">
    <property type="protein sequence ID" value="CAJ2505759.1"/>
    <property type="molecule type" value="Genomic_DNA"/>
</dbReference>
<dbReference type="SUPFAM" id="SSF51905">
    <property type="entry name" value="FAD/NAD(P)-binding domain"/>
    <property type="match status" value="1"/>
</dbReference>
<sequence>MALKILIIGAGVCGPALALLLRRASAASHEITVVERAPCLRQTGLQIDLRAQGIAVVRKLGLTDAVREAVVSEAGFTIVDADGKQRAVFGKNESGRGQQSFTSEFEIMRGDLVGVFYRASLEERKEETTQSGGSTVHYEFDRSVTDLTQDDTGATATFSDGTTRSYDLVVGADGQRSRTRRMVLGSQAASDATFRSLRLFIAYFTIPRAADDNDLAKWFSAPGSRGIMVRSGANQPRTQIYLAKHVDSEHGPEAAELRACLKEPAAAQMDAFARLFDGAGWQTERFLREMRADPDFYAQEIGQVKGCQLTRGRVALVGDAGYTPSPITGMGTTLALTGAYVLAGELARHGGDVEAALKGYERVMRPFVDEAQKLPPGAPGILYMKSKWGVGVFNSIATWVSWLGIDKLVNQMMPEDKGGLKIPEYPKLDLLP</sequence>
<dbReference type="Proteomes" id="UP001295740">
    <property type="component" value="Unassembled WGS sequence"/>
</dbReference>
<protein>
    <submittedName>
        <fullName evidence="6">Uu.00g131530.m01.CDS01</fullName>
    </submittedName>
</protein>
<comment type="caution">
    <text evidence="6">The sequence shown here is derived from an EMBL/GenBank/DDBJ whole genome shotgun (WGS) entry which is preliminary data.</text>
</comment>
<accession>A0AAI8YI96</accession>
<proteinExistence type="predicted"/>
<keyword evidence="3" id="KW-0274">FAD</keyword>
<dbReference type="GO" id="GO:0016491">
    <property type="term" value="F:oxidoreductase activity"/>
    <property type="evidence" value="ECO:0007669"/>
    <property type="project" value="UniProtKB-KW"/>
</dbReference>
<evidence type="ECO:0000313" key="7">
    <source>
        <dbReference type="Proteomes" id="UP001295740"/>
    </source>
</evidence>
<evidence type="ECO:0000256" key="1">
    <source>
        <dbReference type="ARBA" id="ARBA00005179"/>
    </source>
</evidence>
<keyword evidence="4" id="KW-0560">Oxidoreductase</keyword>
<reference evidence="6" key="1">
    <citation type="submission" date="2023-10" db="EMBL/GenBank/DDBJ databases">
        <authorList>
            <person name="Hackl T."/>
        </authorList>
    </citation>
    <scope>NUCLEOTIDE SEQUENCE</scope>
</reference>
<organism evidence="6 7">
    <name type="scientific">Anthostomella pinea</name>
    <dbReference type="NCBI Taxonomy" id="933095"/>
    <lineage>
        <taxon>Eukaryota</taxon>
        <taxon>Fungi</taxon>
        <taxon>Dikarya</taxon>
        <taxon>Ascomycota</taxon>
        <taxon>Pezizomycotina</taxon>
        <taxon>Sordariomycetes</taxon>
        <taxon>Xylariomycetidae</taxon>
        <taxon>Xylariales</taxon>
        <taxon>Xylariaceae</taxon>
        <taxon>Anthostomella</taxon>
    </lineage>
</organism>
<evidence type="ECO:0000313" key="6">
    <source>
        <dbReference type="EMBL" id="CAJ2505759.1"/>
    </source>
</evidence>
<gene>
    <name evidence="6" type="ORF">KHLLAP_LOCUS6227</name>
</gene>
<evidence type="ECO:0000256" key="2">
    <source>
        <dbReference type="ARBA" id="ARBA00022630"/>
    </source>
</evidence>
<dbReference type="GO" id="GO:0071949">
    <property type="term" value="F:FAD binding"/>
    <property type="evidence" value="ECO:0007669"/>
    <property type="project" value="InterPro"/>
</dbReference>
<feature type="domain" description="FAD-binding" evidence="5">
    <location>
        <begin position="4"/>
        <end position="369"/>
    </location>
</feature>
<evidence type="ECO:0000256" key="3">
    <source>
        <dbReference type="ARBA" id="ARBA00022827"/>
    </source>
</evidence>
<dbReference type="InterPro" id="IPR051704">
    <property type="entry name" value="FAD_aromatic-hydroxylase"/>
</dbReference>
<dbReference type="AlphaFoldDB" id="A0AAI8YI96"/>
<keyword evidence="2" id="KW-0285">Flavoprotein</keyword>
<comment type="pathway">
    <text evidence="1">Secondary metabolite biosynthesis.</text>
</comment>
<dbReference type="PANTHER" id="PTHR46865">
    <property type="entry name" value="OXIDOREDUCTASE-RELATED"/>
    <property type="match status" value="1"/>
</dbReference>
<dbReference type="Pfam" id="PF01494">
    <property type="entry name" value="FAD_binding_3"/>
    <property type="match status" value="1"/>
</dbReference>
<dbReference type="InterPro" id="IPR002938">
    <property type="entry name" value="FAD-bd"/>
</dbReference>
<evidence type="ECO:0000259" key="5">
    <source>
        <dbReference type="Pfam" id="PF01494"/>
    </source>
</evidence>
<evidence type="ECO:0000256" key="4">
    <source>
        <dbReference type="ARBA" id="ARBA00023002"/>
    </source>
</evidence>
<keyword evidence="7" id="KW-1185">Reference proteome</keyword>
<dbReference type="PANTHER" id="PTHR46865:SF7">
    <property type="entry name" value="MONOOXYGENASE, PUTATIVE (AFU_ORTHOLOGUE AFUA_8G07040)-RELATED"/>
    <property type="match status" value="1"/>
</dbReference>